<dbReference type="AlphaFoldDB" id="A0A2K8UCB3"/>
<gene>
    <name evidence="1" type="ORF">THSYN_21310</name>
</gene>
<dbReference type="Proteomes" id="UP000232638">
    <property type="component" value="Chromosome"/>
</dbReference>
<dbReference type="KEGG" id="tsy:THSYN_21310"/>
<dbReference type="Pfam" id="PF05069">
    <property type="entry name" value="Phage_tail_S"/>
    <property type="match status" value="1"/>
</dbReference>
<dbReference type="InterPro" id="IPR006522">
    <property type="entry name" value="Phage_virion_morphogenesis"/>
</dbReference>
<evidence type="ECO:0000313" key="2">
    <source>
        <dbReference type="Proteomes" id="UP000232638"/>
    </source>
</evidence>
<reference evidence="1 2" key="1">
    <citation type="submission" date="2017-03" db="EMBL/GenBank/DDBJ databases">
        <title>Complete genome sequence of Candidatus 'Thiodictyon syntrophicum' sp. nov. strain Cad16T, a photolithoautotroph purple sulfur bacterium isolated from an alpine meromictic lake.</title>
        <authorList>
            <person name="Luedin S.M."/>
            <person name="Pothier J.F."/>
            <person name="Danza F."/>
            <person name="Storelli N."/>
            <person name="Wittwer M."/>
            <person name="Tonolla M."/>
        </authorList>
    </citation>
    <scope>NUCLEOTIDE SEQUENCE [LARGE SCALE GENOMIC DNA]</scope>
    <source>
        <strain evidence="1 2">Cad16T</strain>
    </source>
</reference>
<dbReference type="OrthoDB" id="2081253at2"/>
<sequence>MAEGGITVTIDDAEVRAGLARVLAQLGNMAPVMEDIGRTLGNLTEDAFQASGPGWAALRPVTVARRGSAAPILQVSGGLAGSITHGGDATKAWVGASKVYAAAQQFGMPQGYAGRTRRGAPIPWGDIPPRPYLPIQDGGLLPAAQSEVLAILTRALESAVG</sequence>
<evidence type="ECO:0000313" key="1">
    <source>
        <dbReference type="EMBL" id="AUB83228.1"/>
    </source>
</evidence>
<accession>A0A2K8UCB3</accession>
<dbReference type="RefSeq" id="WP_100920918.1">
    <property type="nucleotide sequence ID" value="NZ_CP020370.1"/>
</dbReference>
<proteinExistence type="predicted"/>
<dbReference type="EMBL" id="CP020370">
    <property type="protein sequence ID" value="AUB83228.1"/>
    <property type="molecule type" value="Genomic_DNA"/>
</dbReference>
<name>A0A2K8UCB3_9GAMM</name>
<keyword evidence="2" id="KW-1185">Reference proteome</keyword>
<organism evidence="1 2">
    <name type="scientific">Candidatus Thiodictyon syntrophicum</name>
    <dbReference type="NCBI Taxonomy" id="1166950"/>
    <lineage>
        <taxon>Bacteria</taxon>
        <taxon>Pseudomonadati</taxon>
        <taxon>Pseudomonadota</taxon>
        <taxon>Gammaproteobacteria</taxon>
        <taxon>Chromatiales</taxon>
        <taxon>Chromatiaceae</taxon>
        <taxon>Thiodictyon</taxon>
    </lineage>
</organism>
<evidence type="ECO:0008006" key="3">
    <source>
        <dbReference type="Google" id="ProtNLM"/>
    </source>
</evidence>
<protein>
    <recommendedName>
        <fullName evidence="3">Phage virion morphogenesis protein</fullName>
    </recommendedName>
</protein>